<evidence type="ECO:0000313" key="2">
    <source>
        <dbReference type="Proteomes" id="UP000182888"/>
    </source>
</evidence>
<organism evidence="1 2">
    <name type="scientific">Mesorhizobium plurifarium</name>
    <dbReference type="NCBI Taxonomy" id="69974"/>
    <lineage>
        <taxon>Bacteria</taxon>
        <taxon>Pseudomonadati</taxon>
        <taxon>Pseudomonadota</taxon>
        <taxon>Alphaproteobacteria</taxon>
        <taxon>Hyphomicrobiales</taxon>
        <taxon>Phyllobacteriaceae</taxon>
        <taxon>Mesorhizobium</taxon>
    </lineage>
</organism>
<dbReference type="Proteomes" id="UP000182888">
    <property type="component" value="Unassembled WGS sequence"/>
</dbReference>
<protein>
    <submittedName>
        <fullName evidence="1">Uncharacterized protein</fullName>
    </submittedName>
</protein>
<evidence type="ECO:0000313" key="1">
    <source>
        <dbReference type="EMBL" id="CDX61320.1"/>
    </source>
</evidence>
<dbReference type="AlphaFoldDB" id="A0A0K2W571"/>
<name>A0A0K2W571_MESPL</name>
<accession>A0A0K2W571</accession>
<sequence>MTFLFLLGSARLEFKCGGFYFSAQMTEKEDQSDVPHNGILPADPSAAADIGSRACQGGGG</sequence>
<reference evidence="2" key="1">
    <citation type="submission" date="2014-08" db="EMBL/GenBank/DDBJ databases">
        <authorList>
            <person name="Edwards T."/>
        </authorList>
    </citation>
    <scope>NUCLEOTIDE SEQUENCE [LARGE SCALE GENOMIC DNA]</scope>
</reference>
<dbReference type="EMBL" id="CCND01000031">
    <property type="protein sequence ID" value="CDX61320.1"/>
    <property type="molecule type" value="Genomic_DNA"/>
</dbReference>
<gene>
    <name evidence="1" type="ORF">MPL1032_370026</name>
</gene>
<proteinExistence type="predicted"/>